<proteinExistence type="predicted"/>
<dbReference type="PANTHER" id="PTHR37210:SF2">
    <property type="entry name" value="PROTEIN CHLOROPLAST VESICULATION"/>
    <property type="match status" value="1"/>
</dbReference>
<dbReference type="InterPro" id="IPR053350">
    <property type="entry name" value="CV_Inducer"/>
</dbReference>
<dbReference type="EMBL" id="BPVZ01000049">
    <property type="protein sequence ID" value="GKV18066.1"/>
    <property type="molecule type" value="Genomic_DNA"/>
</dbReference>
<gene>
    <name evidence="1" type="ORF">SLEP1_g28491</name>
</gene>
<name>A0AAV5JZJ1_9ROSI</name>
<reference evidence="1 2" key="1">
    <citation type="journal article" date="2021" name="Commun. Biol.">
        <title>The genome of Shorea leprosula (Dipterocarpaceae) highlights the ecological relevance of drought in aseasonal tropical rainforests.</title>
        <authorList>
            <person name="Ng K.K.S."/>
            <person name="Kobayashi M.J."/>
            <person name="Fawcett J.A."/>
            <person name="Hatakeyama M."/>
            <person name="Paape T."/>
            <person name="Ng C.H."/>
            <person name="Ang C.C."/>
            <person name="Tnah L.H."/>
            <person name="Lee C.T."/>
            <person name="Nishiyama T."/>
            <person name="Sese J."/>
            <person name="O'Brien M.J."/>
            <person name="Copetti D."/>
            <person name="Mohd Noor M.I."/>
            <person name="Ong R.C."/>
            <person name="Putra M."/>
            <person name="Sireger I.Z."/>
            <person name="Indrioko S."/>
            <person name="Kosugi Y."/>
            <person name="Izuno A."/>
            <person name="Isagi Y."/>
            <person name="Lee S.L."/>
            <person name="Shimizu K.K."/>
        </authorList>
    </citation>
    <scope>NUCLEOTIDE SEQUENCE [LARGE SCALE GENOMIC DNA]</scope>
    <source>
        <strain evidence="1">214</strain>
    </source>
</reference>
<evidence type="ECO:0000313" key="2">
    <source>
        <dbReference type="Proteomes" id="UP001054252"/>
    </source>
</evidence>
<comment type="caution">
    <text evidence="1">The sequence shown here is derived from an EMBL/GenBank/DDBJ whole genome shotgun (WGS) entry which is preliminary data.</text>
</comment>
<sequence>MVISTSCCLNVSPPTLPSSSTSKPTQQVSWSRNNEKWRRQCLFGMAAACVVIGLQLGNNSEDISTTAVAQEMQGVELESKKKGITRWSDKRMCPPWRFNSLETIVPENLPRPSVRRRWEAVRNSDNIPPVAKVVIKTRNRPNCFSM</sequence>
<protein>
    <submittedName>
        <fullName evidence="1">Uncharacterized protein</fullName>
    </submittedName>
</protein>
<dbReference type="PANTHER" id="PTHR37210">
    <property type="entry name" value="EXPRESSED PROTEIN"/>
    <property type="match status" value="1"/>
</dbReference>
<accession>A0AAV5JZJ1</accession>
<dbReference type="AlphaFoldDB" id="A0AAV5JZJ1"/>
<evidence type="ECO:0000313" key="1">
    <source>
        <dbReference type="EMBL" id="GKV18066.1"/>
    </source>
</evidence>
<dbReference type="Proteomes" id="UP001054252">
    <property type="component" value="Unassembled WGS sequence"/>
</dbReference>
<keyword evidence="2" id="KW-1185">Reference proteome</keyword>
<organism evidence="1 2">
    <name type="scientific">Rubroshorea leprosula</name>
    <dbReference type="NCBI Taxonomy" id="152421"/>
    <lineage>
        <taxon>Eukaryota</taxon>
        <taxon>Viridiplantae</taxon>
        <taxon>Streptophyta</taxon>
        <taxon>Embryophyta</taxon>
        <taxon>Tracheophyta</taxon>
        <taxon>Spermatophyta</taxon>
        <taxon>Magnoliopsida</taxon>
        <taxon>eudicotyledons</taxon>
        <taxon>Gunneridae</taxon>
        <taxon>Pentapetalae</taxon>
        <taxon>rosids</taxon>
        <taxon>malvids</taxon>
        <taxon>Malvales</taxon>
        <taxon>Dipterocarpaceae</taxon>
        <taxon>Rubroshorea</taxon>
    </lineage>
</organism>